<reference evidence="2" key="1">
    <citation type="submission" date="2020-10" db="EMBL/GenBank/DDBJ databases">
        <authorList>
            <person name="Kikuchi T."/>
        </authorList>
    </citation>
    <scope>NUCLEOTIDE SEQUENCE</scope>
    <source>
        <strain evidence="2">NKZ352</strain>
    </source>
</reference>
<feature type="compositionally biased region" description="Basic and acidic residues" evidence="1">
    <location>
        <begin position="274"/>
        <end position="290"/>
    </location>
</feature>
<comment type="caution">
    <text evidence="2">The sequence shown here is derived from an EMBL/GenBank/DDBJ whole genome shotgun (WGS) entry which is preliminary data.</text>
</comment>
<feature type="region of interest" description="Disordered" evidence="1">
    <location>
        <begin position="441"/>
        <end position="461"/>
    </location>
</feature>
<feature type="region of interest" description="Disordered" evidence="1">
    <location>
        <begin position="104"/>
        <end position="173"/>
    </location>
</feature>
<dbReference type="AlphaFoldDB" id="A0A8S1GWY4"/>
<evidence type="ECO:0000313" key="3">
    <source>
        <dbReference type="Proteomes" id="UP000835052"/>
    </source>
</evidence>
<dbReference type="OrthoDB" id="5820586at2759"/>
<accession>A0A8S1GWY4</accession>
<feature type="compositionally biased region" description="Polar residues" evidence="1">
    <location>
        <begin position="263"/>
        <end position="273"/>
    </location>
</feature>
<dbReference type="Proteomes" id="UP000835052">
    <property type="component" value="Unassembled WGS sequence"/>
</dbReference>
<feature type="region of interest" description="Disordered" evidence="1">
    <location>
        <begin position="247"/>
        <end position="411"/>
    </location>
</feature>
<feature type="compositionally biased region" description="Polar residues" evidence="1">
    <location>
        <begin position="401"/>
        <end position="411"/>
    </location>
</feature>
<dbReference type="EMBL" id="CAJGYM010000008">
    <property type="protein sequence ID" value="CAD6188396.1"/>
    <property type="molecule type" value="Genomic_DNA"/>
</dbReference>
<feature type="compositionally biased region" description="Polar residues" evidence="1">
    <location>
        <begin position="380"/>
        <end position="391"/>
    </location>
</feature>
<gene>
    <name evidence="2" type="ORF">CAUJ_LOCUS4315</name>
</gene>
<organism evidence="2 3">
    <name type="scientific">Caenorhabditis auriculariae</name>
    <dbReference type="NCBI Taxonomy" id="2777116"/>
    <lineage>
        <taxon>Eukaryota</taxon>
        <taxon>Metazoa</taxon>
        <taxon>Ecdysozoa</taxon>
        <taxon>Nematoda</taxon>
        <taxon>Chromadorea</taxon>
        <taxon>Rhabditida</taxon>
        <taxon>Rhabditina</taxon>
        <taxon>Rhabditomorpha</taxon>
        <taxon>Rhabditoidea</taxon>
        <taxon>Rhabditidae</taxon>
        <taxon>Peloderinae</taxon>
        <taxon>Caenorhabditis</taxon>
    </lineage>
</organism>
<protein>
    <submittedName>
        <fullName evidence="2">Uncharacterized protein</fullName>
    </submittedName>
</protein>
<keyword evidence="3" id="KW-1185">Reference proteome</keyword>
<feature type="compositionally biased region" description="Polar residues" evidence="1">
    <location>
        <begin position="340"/>
        <end position="357"/>
    </location>
</feature>
<proteinExistence type="predicted"/>
<feature type="compositionally biased region" description="Polar residues" evidence="1">
    <location>
        <begin position="444"/>
        <end position="461"/>
    </location>
</feature>
<feature type="compositionally biased region" description="Basic and acidic residues" evidence="1">
    <location>
        <begin position="118"/>
        <end position="128"/>
    </location>
</feature>
<sequence length="524" mass="57890">MSLVADPPTDFVRRPEQQLLPQPVMMTTDWVRMIQMGNASFAQFMQPFNKTDEERVIVSIADNKNNRKKKKKKEKGETYVAPAGEFGHLSVEELLKVIEGDEAAEKQTTKKEKRRKSREQQLAKETKESSVNNDETGPRTATTTPEMEITEEKPAAIQNVKRTSTASAGNVAWDDADEEFLSADEGMGSNSRLTTPPAEFVDAKGDIKNISEVLLDGANYRADDEDVAAIAKQLTEEDEFITVGKNKKKIEKRTGSVGEYDRSSPQMNVSGNKRNQDDKGRSMSLHDAKQHQQRRPAAKTFSDLLTDVKNETRGGKHHKRKSTGQEEKEHFLETPVDTEITVNTALPSNNNKQSNPVSPDRVSYADAAKKSAEASGESSPQEVSPASSANRKATYPADTPDPSSETFTSDDSNISHCIAVLPNAAHTSPSPQKFSFFYDEHASQQDGNRLQEASSSTNGVNDPNDFVLKLGGRVVRFAKGHAAEVAKMPKPDARHLALISSLREGWRIFMSDEPPVVFTPRTNV</sequence>
<name>A0A8S1GWY4_9PELO</name>
<feature type="compositionally biased region" description="Basic and acidic residues" evidence="1">
    <location>
        <begin position="323"/>
        <end position="332"/>
    </location>
</feature>
<evidence type="ECO:0000313" key="2">
    <source>
        <dbReference type="EMBL" id="CAD6188396.1"/>
    </source>
</evidence>
<feature type="compositionally biased region" description="Polar residues" evidence="1">
    <location>
        <begin position="129"/>
        <end position="145"/>
    </location>
</feature>
<evidence type="ECO:0000256" key="1">
    <source>
        <dbReference type="SAM" id="MobiDB-lite"/>
    </source>
</evidence>